<dbReference type="SUPFAM" id="SSF47336">
    <property type="entry name" value="ACP-like"/>
    <property type="match status" value="1"/>
</dbReference>
<evidence type="ECO:0008006" key="3">
    <source>
        <dbReference type="Google" id="ProtNLM"/>
    </source>
</evidence>
<dbReference type="RefSeq" id="WP_107288772.1">
    <property type="nucleotide sequence ID" value="NZ_PYNF01000002.1"/>
</dbReference>
<accession>A0A2T3KMN4</accession>
<dbReference type="Gene3D" id="1.10.1200.10">
    <property type="entry name" value="ACP-like"/>
    <property type="match status" value="1"/>
</dbReference>
<proteinExistence type="predicted"/>
<reference evidence="1 2" key="1">
    <citation type="submission" date="2018-01" db="EMBL/GenBank/DDBJ databases">
        <title>Whole genome sequencing of Histamine producing bacteria.</title>
        <authorList>
            <person name="Butler K."/>
        </authorList>
    </citation>
    <scope>NUCLEOTIDE SEQUENCE [LARGE SCALE GENOMIC DNA]</scope>
    <source>
        <strain evidence="1 2">FS-7.2</strain>
    </source>
</reference>
<dbReference type="AlphaFoldDB" id="A0A2T3KMN4"/>
<sequence>MTGQNNTQCLKNIIANFLNINMSDIEEDRSIRRSLTLTEFDCMSLFCHIENKLKIEFDDELDTNGNITINELEQICSLLRKKQ</sequence>
<dbReference type="InterPro" id="IPR036736">
    <property type="entry name" value="ACP-like_sf"/>
</dbReference>
<dbReference type="Proteomes" id="UP000241426">
    <property type="component" value="Unassembled WGS sequence"/>
</dbReference>
<protein>
    <recommendedName>
        <fullName evidence="3">Acyl carrier protein</fullName>
    </recommendedName>
</protein>
<dbReference type="EMBL" id="PYNF01000002">
    <property type="protein sequence ID" value="PSV01044.1"/>
    <property type="molecule type" value="Genomic_DNA"/>
</dbReference>
<comment type="caution">
    <text evidence="1">The sequence shown here is derived from an EMBL/GenBank/DDBJ whole genome shotgun (WGS) entry which is preliminary data.</text>
</comment>
<evidence type="ECO:0000313" key="2">
    <source>
        <dbReference type="Proteomes" id="UP000241426"/>
    </source>
</evidence>
<name>A0A2T3KMN4_9GAMM</name>
<gene>
    <name evidence="1" type="ORF">C9J27_03170</name>
</gene>
<evidence type="ECO:0000313" key="1">
    <source>
        <dbReference type="EMBL" id="PSV01044.1"/>
    </source>
</evidence>
<organism evidence="1 2">
    <name type="scientific">Photobacterium kishitanii</name>
    <dbReference type="NCBI Taxonomy" id="318456"/>
    <lineage>
        <taxon>Bacteria</taxon>
        <taxon>Pseudomonadati</taxon>
        <taxon>Pseudomonadota</taxon>
        <taxon>Gammaproteobacteria</taxon>
        <taxon>Vibrionales</taxon>
        <taxon>Vibrionaceae</taxon>
        <taxon>Photobacterium</taxon>
    </lineage>
</organism>